<dbReference type="PIRSF" id="PIRSF000429">
    <property type="entry name" value="Ac-CoA_Ac_transf"/>
    <property type="match status" value="1"/>
</dbReference>
<dbReference type="PANTHER" id="PTHR43365">
    <property type="entry name" value="BLR7806 PROTEIN"/>
    <property type="match status" value="1"/>
</dbReference>
<dbReference type="Proteomes" id="UP001336020">
    <property type="component" value="Unassembled WGS sequence"/>
</dbReference>
<protein>
    <submittedName>
        <fullName evidence="7">Steroid 3-ketoacyl-CoA thiolase</fullName>
    </submittedName>
</protein>
<feature type="domain" description="Thiolase N-terminal" evidence="5">
    <location>
        <begin position="5"/>
        <end position="251"/>
    </location>
</feature>
<dbReference type="PANTHER" id="PTHR43365:SF1">
    <property type="entry name" value="ACETYL-COA C-ACYLTRANSFERASE"/>
    <property type="match status" value="1"/>
</dbReference>
<dbReference type="Pfam" id="PF00108">
    <property type="entry name" value="Thiolase_N"/>
    <property type="match status" value="1"/>
</dbReference>
<gene>
    <name evidence="7" type="ORF">Q7514_13180</name>
</gene>
<evidence type="ECO:0000256" key="1">
    <source>
        <dbReference type="ARBA" id="ARBA00010982"/>
    </source>
</evidence>
<dbReference type="InterPro" id="IPR020616">
    <property type="entry name" value="Thiolase_N"/>
</dbReference>
<evidence type="ECO:0000256" key="2">
    <source>
        <dbReference type="ARBA" id="ARBA00022679"/>
    </source>
</evidence>
<proteinExistence type="inferred from homology"/>
<evidence type="ECO:0000313" key="7">
    <source>
        <dbReference type="EMBL" id="MEE2058475.1"/>
    </source>
</evidence>
<accession>A0ABU7LAA4</accession>
<sequence>MGNPVIVDAARSPIGRRGGALSGLHAAELLGAVQKGVLERLNLDPAVIEQVIGGCVTQAGEQASNVSRNAWLHAGLPERTGVTTIDAQCGSGQQSVHLIAAQIAAGVIDAGMACGVEAMSRVPLLSNITGDVGSPKPPGWSVDIPAQFDGADRIARRRGFTRGDLDAFGLRSQERAAAAWAAGRFDASIVPVKTPGVEGEDSTVVACDEGLRDTSMEALARLNPVLEGGLHTAGTSSQISDGAAALVVMDQARAEKLGLRPRARIVVQCLIGAETHYLLDGPVQATEYLLERAGMSIGDIDLFEVNEAFAAVPMSMARVHGVDEDRLNVNGGAVALGHPVGSSGVRLIGAVIDELERRDAERALVAVCAGGAMATGAIVERI</sequence>
<comment type="similarity">
    <text evidence="1 4">Belongs to the thiolase-like superfamily. Thiolase family.</text>
</comment>
<dbReference type="SUPFAM" id="SSF53901">
    <property type="entry name" value="Thiolase-like"/>
    <property type="match status" value="2"/>
</dbReference>
<keyword evidence="3 4" id="KW-0012">Acyltransferase</keyword>
<dbReference type="InterPro" id="IPR020613">
    <property type="entry name" value="Thiolase_CS"/>
</dbReference>
<dbReference type="InterPro" id="IPR016039">
    <property type="entry name" value="Thiolase-like"/>
</dbReference>
<dbReference type="EMBL" id="JAUTXY010000005">
    <property type="protein sequence ID" value="MEE2058475.1"/>
    <property type="molecule type" value="Genomic_DNA"/>
</dbReference>
<keyword evidence="2 4" id="KW-0808">Transferase</keyword>
<dbReference type="PROSITE" id="PS00737">
    <property type="entry name" value="THIOLASE_2"/>
    <property type="match status" value="1"/>
</dbReference>
<dbReference type="PROSITE" id="PS00099">
    <property type="entry name" value="THIOLASE_3"/>
    <property type="match status" value="1"/>
</dbReference>
<dbReference type="Gene3D" id="3.40.47.10">
    <property type="match status" value="2"/>
</dbReference>
<evidence type="ECO:0000259" key="5">
    <source>
        <dbReference type="Pfam" id="PF00108"/>
    </source>
</evidence>
<comment type="caution">
    <text evidence="7">The sequence shown here is derived from an EMBL/GenBank/DDBJ whole genome shotgun (WGS) entry which is preliminary data.</text>
</comment>
<evidence type="ECO:0000259" key="6">
    <source>
        <dbReference type="Pfam" id="PF02803"/>
    </source>
</evidence>
<dbReference type="RefSeq" id="WP_330133721.1">
    <property type="nucleotide sequence ID" value="NZ_JAUTXY010000005.1"/>
</dbReference>
<evidence type="ECO:0000256" key="4">
    <source>
        <dbReference type="RuleBase" id="RU003557"/>
    </source>
</evidence>
<dbReference type="NCBIfam" id="NF005889">
    <property type="entry name" value="PRK07850.1"/>
    <property type="match status" value="1"/>
</dbReference>
<dbReference type="InterPro" id="IPR002155">
    <property type="entry name" value="Thiolase"/>
</dbReference>
<organism evidence="7 8">
    <name type="scientific">Rhodococcus artemisiae</name>
    <dbReference type="NCBI Taxonomy" id="714159"/>
    <lineage>
        <taxon>Bacteria</taxon>
        <taxon>Bacillati</taxon>
        <taxon>Actinomycetota</taxon>
        <taxon>Actinomycetes</taxon>
        <taxon>Mycobacteriales</taxon>
        <taxon>Nocardiaceae</taxon>
        <taxon>Rhodococcus</taxon>
    </lineage>
</organism>
<feature type="domain" description="Thiolase C-terminal" evidence="6">
    <location>
        <begin position="260"/>
        <end position="381"/>
    </location>
</feature>
<evidence type="ECO:0000313" key="8">
    <source>
        <dbReference type="Proteomes" id="UP001336020"/>
    </source>
</evidence>
<evidence type="ECO:0000256" key="3">
    <source>
        <dbReference type="ARBA" id="ARBA00023315"/>
    </source>
</evidence>
<dbReference type="NCBIfam" id="TIGR01930">
    <property type="entry name" value="AcCoA-C-Actrans"/>
    <property type="match status" value="1"/>
</dbReference>
<reference evidence="7 8" key="1">
    <citation type="submission" date="2023-07" db="EMBL/GenBank/DDBJ databases">
        <authorList>
            <person name="Girao M."/>
            <person name="Carvalho M.F."/>
        </authorList>
    </citation>
    <scope>NUCLEOTIDE SEQUENCE [LARGE SCALE GENOMIC DNA]</scope>
    <source>
        <strain evidence="7 8">YIM65754</strain>
    </source>
</reference>
<name>A0ABU7LAA4_9NOCA</name>
<dbReference type="Pfam" id="PF02803">
    <property type="entry name" value="Thiolase_C"/>
    <property type="match status" value="1"/>
</dbReference>
<keyword evidence="8" id="KW-1185">Reference proteome</keyword>
<dbReference type="InterPro" id="IPR020617">
    <property type="entry name" value="Thiolase_C"/>
</dbReference>
<dbReference type="InterPro" id="IPR020610">
    <property type="entry name" value="Thiolase_AS"/>
</dbReference>
<dbReference type="CDD" id="cd00751">
    <property type="entry name" value="thiolase"/>
    <property type="match status" value="1"/>
</dbReference>